<evidence type="ECO:0000256" key="1">
    <source>
        <dbReference type="SAM" id="Phobius"/>
    </source>
</evidence>
<protein>
    <recommendedName>
        <fullName evidence="5">Lipoprotein</fullName>
    </recommendedName>
</protein>
<organism evidence="3 4">
    <name type="scientific">Paenibacillus glacialis</name>
    <dbReference type="NCBI Taxonomy" id="494026"/>
    <lineage>
        <taxon>Bacteria</taxon>
        <taxon>Bacillati</taxon>
        <taxon>Bacillota</taxon>
        <taxon>Bacilli</taxon>
        <taxon>Bacillales</taxon>
        <taxon>Paenibacillaceae</taxon>
        <taxon>Paenibacillus</taxon>
    </lineage>
</organism>
<keyword evidence="1" id="KW-0472">Membrane</keyword>
<keyword evidence="4" id="KW-1185">Reference proteome</keyword>
<name>A0A168P0V0_9BACL</name>
<sequence length="100" mass="11472">MKNKKPWLLLALMLILIISLTGCAPGDGDNSIDNPAGFFWGVWHGWIAPISLIVGFFKEDIRIYEIYNNGWWYDLGFYIAIISGFGGISLSRRKEKYKRN</sequence>
<feature type="signal peptide" evidence="2">
    <location>
        <begin position="1"/>
        <end position="24"/>
    </location>
</feature>
<accession>A0A168P0V0</accession>
<dbReference type="AlphaFoldDB" id="A0A168P0V0"/>
<dbReference type="STRING" id="494026.PGLA_02535"/>
<dbReference type="RefSeq" id="WP_068528175.1">
    <property type="nucleotide sequence ID" value="NZ_LVJH01000002.1"/>
</dbReference>
<evidence type="ECO:0000313" key="3">
    <source>
        <dbReference type="EMBL" id="OAB46276.1"/>
    </source>
</evidence>
<evidence type="ECO:0008006" key="5">
    <source>
        <dbReference type="Google" id="ProtNLM"/>
    </source>
</evidence>
<reference evidence="3 4" key="1">
    <citation type="submission" date="2016-03" db="EMBL/GenBank/DDBJ databases">
        <title>Draft genome sequence of Paenibacillus glacialis DSM 22343.</title>
        <authorList>
            <person name="Shin S.-K."/>
            <person name="Yi H."/>
        </authorList>
    </citation>
    <scope>NUCLEOTIDE SEQUENCE [LARGE SCALE GENOMIC DNA]</scope>
    <source>
        <strain evidence="3 4">DSM 22343</strain>
    </source>
</reference>
<dbReference type="Proteomes" id="UP000076967">
    <property type="component" value="Unassembled WGS sequence"/>
</dbReference>
<proteinExistence type="predicted"/>
<keyword evidence="1" id="KW-0812">Transmembrane</keyword>
<dbReference type="EMBL" id="LVJH01000002">
    <property type="protein sequence ID" value="OAB46276.1"/>
    <property type="molecule type" value="Genomic_DNA"/>
</dbReference>
<keyword evidence="2" id="KW-0732">Signal</keyword>
<feature type="transmembrane region" description="Helical" evidence="1">
    <location>
        <begin position="70"/>
        <end position="90"/>
    </location>
</feature>
<dbReference type="PROSITE" id="PS51257">
    <property type="entry name" value="PROKAR_LIPOPROTEIN"/>
    <property type="match status" value="1"/>
</dbReference>
<gene>
    <name evidence="3" type="ORF">PGLA_02535</name>
</gene>
<dbReference type="OrthoDB" id="165386at2"/>
<feature type="chain" id="PRO_5039697128" description="Lipoprotein" evidence="2">
    <location>
        <begin position="25"/>
        <end position="100"/>
    </location>
</feature>
<comment type="caution">
    <text evidence="3">The sequence shown here is derived from an EMBL/GenBank/DDBJ whole genome shotgun (WGS) entry which is preliminary data.</text>
</comment>
<keyword evidence="1" id="KW-1133">Transmembrane helix</keyword>
<evidence type="ECO:0000313" key="4">
    <source>
        <dbReference type="Proteomes" id="UP000076967"/>
    </source>
</evidence>
<feature type="transmembrane region" description="Helical" evidence="1">
    <location>
        <begin position="39"/>
        <end position="58"/>
    </location>
</feature>
<evidence type="ECO:0000256" key="2">
    <source>
        <dbReference type="SAM" id="SignalP"/>
    </source>
</evidence>